<name>A0A0D2I0M1_CLAB1</name>
<proteinExistence type="predicted"/>
<dbReference type="GeneID" id="27695049"/>
<dbReference type="InterPro" id="IPR032675">
    <property type="entry name" value="LRR_dom_sf"/>
</dbReference>
<evidence type="ECO:0000313" key="1">
    <source>
        <dbReference type="EMBL" id="KIW96730.1"/>
    </source>
</evidence>
<reference evidence="1" key="1">
    <citation type="submission" date="2015-01" db="EMBL/GenBank/DDBJ databases">
        <title>The Genome Sequence of Cladophialophora bantiana CBS 173.52.</title>
        <authorList>
            <consortium name="The Broad Institute Genomics Platform"/>
            <person name="Cuomo C."/>
            <person name="de Hoog S."/>
            <person name="Gorbushina A."/>
            <person name="Stielow B."/>
            <person name="Teixiera M."/>
            <person name="Abouelleil A."/>
            <person name="Chapman S.B."/>
            <person name="Priest M."/>
            <person name="Young S.K."/>
            <person name="Wortman J."/>
            <person name="Nusbaum C."/>
            <person name="Birren B."/>
        </authorList>
    </citation>
    <scope>NUCLEOTIDE SEQUENCE [LARGE SCALE GENOMIC DNA]</scope>
    <source>
        <strain evidence="1">CBS 173.52</strain>
    </source>
</reference>
<dbReference type="SUPFAM" id="SSF52047">
    <property type="entry name" value="RNI-like"/>
    <property type="match status" value="1"/>
</dbReference>
<sequence length="397" mass="45539">MKIGDPTYRGAQVHLPLEVATLIMAYVASGHDPDTQTSLWACCLVSKTWYAASVPHLYNRPLLSSRNFDLFTRTICPPARSRRSRVGLENMIKHLDMSRLAYESTNSLTARLINRIKSSLESFATPAVTFSVSSLASLSKCVNLRHLDMSADSYSIRLRDLFDAIAKLQRLTSLSLPRGIKFRPEYLPWENLKWPENLTRLHAADLMCYRSMDWDMLFESWPRTLETLTFPMSDVFLHCQKKVDHVQRLELIDSRGSGDDSYNLFDILQVFPSLRELIVPADVARRTLNELPVEAEKTAATTCPLEILRITPTSYPKWYLNSQGRVNVETDFEAFRRLAVLPRLRRLEMPKSLTSGNRAGDQTWFEELSRRIEKRADQDKRSSSGIFLVDDLEAMEI</sequence>
<dbReference type="AlphaFoldDB" id="A0A0D2I0M1"/>
<organism evidence="1 2">
    <name type="scientific">Cladophialophora bantiana (strain ATCC 10958 / CBS 173.52 / CDC B-1940 / NIH 8579)</name>
    <name type="common">Xylohypha bantiana</name>
    <dbReference type="NCBI Taxonomy" id="1442370"/>
    <lineage>
        <taxon>Eukaryota</taxon>
        <taxon>Fungi</taxon>
        <taxon>Dikarya</taxon>
        <taxon>Ascomycota</taxon>
        <taxon>Pezizomycotina</taxon>
        <taxon>Eurotiomycetes</taxon>
        <taxon>Chaetothyriomycetidae</taxon>
        <taxon>Chaetothyriales</taxon>
        <taxon>Herpotrichiellaceae</taxon>
        <taxon>Cladophialophora</taxon>
    </lineage>
</organism>
<evidence type="ECO:0008006" key="3">
    <source>
        <dbReference type="Google" id="ProtNLM"/>
    </source>
</evidence>
<dbReference type="Gene3D" id="3.80.10.10">
    <property type="entry name" value="Ribonuclease Inhibitor"/>
    <property type="match status" value="1"/>
</dbReference>
<dbReference type="VEuPathDB" id="FungiDB:Z519_02121"/>
<gene>
    <name evidence="1" type="ORF">Z519_02121</name>
</gene>
<protein>
    <recommendedName>
        <fullName evidence="3">F-box domain-containing protein</fullName>
    </recommendedName>
</protein>
<accession>A0A0D2I0M1</accession>
<dbReference type="OrthoDB" id="2125396at2759"/>
<evidence type="ECO:0000313" key="2">
    <source>
        <dbReference type="Proteomes" id="UP000053789"/>
    </source>
</evidence>
<dbReference type="Proteomes" id="UP000053789">
    <property type="component" value="Unassembled WGS sequence"/>
</dbReference>
<keyword evidence="2" id="KW-1185">Reference proteome</keyword>
<dbReference type="RefSeq" id="XP_016623399.1">
    <property type="nucleotide sequence ID" value="XM_016759878.1"/>
</dbReference>
<dbReference type="HOGENOM" id="CLU_042679_2_0_1"/>
<dbReference type="EMBL" id="KN846982">
    <property type="protein sequence ID" value="KIW96730.1"/>
    <property type="molecule type" value="Genomic_DNA"/>
</dbReference>